<reference evidence="2 3" key="1">
    <citation type="submission" date="2015-08" db="EMBL/GenBank/DDBJ databases">
        <title>Complete genome sequence of Sulfurifustis variabilis.</title>
        <authorList>
            <person name="Miura A."/>
            <person name="Kojima H."/>
            <person name="Fukui M."/>
        </authorList>
    </citation>
    <scope>NUCLEOTIDE SEQUENCE [LARGE SCALE GENOMIC DNA]</scope>
    <source>
        <strain evidence="3">skN76</strain>
    </source>
</reference>
<dbReference type="PANTHER" id="PTHR41368">
    <property type="entry name" value="PROTEIN YGHO"/>
    <property type="match status" value="1"/>
</dbReference>
<dbReference type="OrthoDB" id="62581at2"/>
<dbReference type="InterPro" id="IPR039968">
    <property type="entry name" value="BcerS-like"/>
</dbReference>
<dbReference type="PANTHER" id="PTHR41368:SF1">
    <property type="entry name" value="PROTEIN YGHO"/>
    <property type="match status" value="1"/>
</dbReference>
<dbReference type="SUPFAM" id="SSF55729">
    <property type="entry name" value="Acyl-CoA N-acyltransferases (Nat)"/>
    <property type="match status" value="1"/>
</dbReference>
<protein>
    <submittedName>
        <fullName evidence="2">GCN5 family acetyltransferase</fullName>
    </submittedName>
</protein>
<dbReference type="KEGG" id="sva:SVA_3745"/>
<dbReference type="InterPro" id="IPR000182">
    <property type="entry name" value="GNAT_dom"/>
</dbReference>
<dbReference type="AlphaFoldDB" id="A0A1B4V9M7"/>
<dbReference type="RefSeq" id="WP_096462595.1">
    <property type="nucleotide sequence ID" value="NZ_AP014936.1"/>
</dbReference>
<dbReference type="PROSITE" id="PS51186">
    <property type="entry name" value="GNAT"/>
    <property type="match status" value="1"/>
</dbReference>
<feature type="domain" description="N-acetyltransferase" evidence="1">
    <location>
        <begin position="178"/>
        <end position="334"/>
    </location>
</feature>
<evidence type="ECO:0000313" key="2">
    <source>
        <dbReference type="EMBL" id="BAU50279.1"/>
    </source>
</evidence>
<dbReference type="GO" id="GO:0016747">
    <property type="term" value="F:acyltransferase activity, transferring groups other than amino-acyl groups"/>
    <property type="evidence" value="ECO:0007669"/>
    <property type="project" value="InterPro"/>
</dbReference>
<dbReference type="Gene3D" id="3.40.630.30">
    <property type="match status" value="1"/>
</dbReference>
<evidence type="ECO:0000259" key="1">
    <source>
        <dbReference type="PROSITE" id="PS51186"/>
    </source>
</evidence>
<dbReference type="EMBL" id="AP014936">
    <property type="protein sequence ID" value="BAU50279.1"/>
    <property type="molecule type" value="Genomic_DNA"/>
</dbReference>
<keyword evidence="3" id="KW-1185">Reference proteome</keyword>
<organism evidence="2 3">
    <name type="scientific">Sulfurifustis variabilis</name>
    <dbReference type="NCBI Taxonomy" id="1675686"/>
    <lineage>
        <taxon>Bacteria</taxon>
        <taxon>Pseudomonadati</taxon>
        <taxon>Pseudomonadota</taxon>
        <taxon>Gammaproteobacteria</taxon>
        <taxon>Acidiferrobacterales</taxon>
        <taxon>Acidiferrobacteraceae</taxon>
        <taxon>Sulfurifustis</taxon>
    </lineage>
</organism>
<dbReference type="Pfam" id="PF00583">
    <property type="entry name" value="Acetyltransf_1"/>
    <property type="match status" value="1"/>
</dbReference>
<dbReference type="CDD" id="cd04301">
    <property type="entry name" value="NAT_SF"/>
    <property type="match status" value="1"/>
</dbReference>
<evidence type="ECO:0000313" key="3">
    <source>
        <dbReference type="Proteomes" id="UP000218899"/>
    </source>
</evidence>
<gene>
    <name evidence="2" type="ORF">SVA_3745</name>
</gene>
<keyword evidence="2" id="KW-0808">Transferase</keyword>
<accession>A0A1B4V9M7</accession>
<dbReference type="InterPro" id="IPR016181">
    <property type="entry name" value="Acyl_CoA_acyltransferase"/>
</dbReference>
<dbReference type="Proteomes" id="UP000218899">
    <property type="component" value="Chromosome"/>
</dbReference>
<name>A0A1B4V9M7_9GAMM</name>
<sequence length="334" mass="37783">MKGYRCLTAHDASQWREATEGALAESFDLAWLQSHAPDVHRICLDLHGAARARCSLWWTQTPAYGTERVGLIGHFAALDEPAARYLLADACAQLAGRGCTLAIGPMDGNTWRRYRFVSERRSAPPFFLEPDNPDAWPRYFEAAGFARLAHYSSALTDDLSARDPRIARAADRWTERGIRVRPFEPERFEQELAAIYALSAISFRRNFLYTPIAEAEFIAQYRQVRSCMRPELTLLAETGERLVGFLFALPDVLQAARGEPVDTVIVKTVAVLPDRQCAGLGGWMVGRVQEIAHELGYRRAIHALMHDENRSRNISDRYARPMRGYTLYARRLAP</sequence>
<proteinExistence type="predicted"/>